<evidence type="ECO:0000313" key="3">
    <source>
        <dbReference type="Proteomes" id="UP001501337"/>
    </source>
</evidence>
<comment type="caution">
    <text evidence="2">The sequence shown here is derived from an EMBL/GenBank/DDBJ whole genome shotgun (WGS) entry which is preliminary data.</text>
</comment>
<evidence type="ECO:0000256" key="1">
    <source>
        <dbReference type="SAM" id="SignalP"/>
    </source>
</evidence>
<dbReference type="EMBL" id="BAABBO010000001">
    <property type="protein sequence ID" value="GAA3949590.1"/>
    <property type="molecule type" value="Genomic_DNA"/>
</dbReference>
<dbReference type="RefSeq" id="WP_344803119.1">
    <property type="nucleotide sequence ID" value="NZ_BAABBO010000001.1"/>
</dbReference>
<feature type="chain" id="PRO_5046492933" evidence="1">
    <location>
        <begin position="19"/>
        <end position="218"/>
    </location>
</feature>
<organism evidence="2 3">
    <name type="scientific">Allohahella marinimesophila</name>
    <dbReference type="NCBI Taxonomy" id="1054972"/>
    <lineage>
        <taxon>Bacteria</taxon>
        <taxon>Pseudomonadati</taxon>
        <taxon>Pseudomonadota</taxon>
        <taxon>Gammaproteobacteria</taxon>
        <taxon>Oceanospirillales</taxon>
        <taxon>Hahellaceae</taxon>
        <taxon>Allohahella</taxon>
    </lineage>
</organism>
<reference evidence="3" key="1">
    <citation type="journal article" date="2019" name="Int. J. Syst. Evol. Microbiol.">
        <title>The Global Catalogue of Microorganisms (GCM) 10K type strain sequencing project: providing services to taxonomists for standard genome sequencing and annotation.</title>
        <authorList>
            <consortium name="The Broad Institute Genomics Platform"/>
            <consortium name="The Broad Institute Genome Sequencing Center for Infectious Disease"/>
            <person name="Wu L."/>
            <person name="Ma J."/>
        </authorList>
    </citation>
    <scope>NUCLEOTIDE SEQUENCE [LARGE SCALE GENOMIC DNA]</scope>
    <source>
        <strain evidence="3">JCM 17555</strain>
    </source>
</reference>
<proteinExistence type="predicted"/>
<evidence type="ECO:0000313" key="2">
    <source>
        <dbReference type="EMBL" id="GAA3949590.1"/>
    </source>
</evidence>
<keyword evidence="3" id="KW-1185">Reference proteome</keyword>
<feature type="signal peptide" evidence="1">
    <location>
        <begin position="1"/>
        <end position="18"/>
    </location>
</feature>
<accession>A0ABP7NLE1</accession>
<protein>
    <submittedName>
        <fullName evidence="2">Uncharacterized protein</fullName>
    </submittedName>
</protein>
<sequence>MKALTLALVMLGSQYSLADDLLFDATVETPVDRTDMALPVLNGQALGPERSLKSGADAAALIPPCYQNRWPVAGPSFPALSFPELFEPSLSNYWPGLNGSVWMGRSDDQLYAIRDLRVLRGSLATVGQPSLTIYDASGTALLRENLLNLIAVNTSKGLLLTGFFHQHAGLHCLDILMPNKSESAARASRLYFRKAGTLYTKTLDLRRFISDNTKEWQQ</sequence>
<gene>
    <name evidence="2" type="ORF">GCM10022278_05950</name>
</gene>
<dbReference type="Proteomes" id="UP001501337">
    <property type="component" value="Unassembled WGS sequence"/>
</dbReference>
<keyword evidence="1" id="KW-0732">Signal</keyword>
<name>A0ABP7NLE1_9GAMM</name>